<dbReference type="GO" id="GO:0016788">
    <property type="term" value="F:hydrolase activity, acting on ester bonds"/>
    <property type="evidence" value="ECO:0007669"/>
    <property type="project" value="InterPro"/>
</dbReference>
<dbReference type="InterPro" id="IPR012908">
    <property type="entry name" value="PGAP1-ab_dom-like"/>
</dbReference>
<organism evidence="2 3">
    <name type="scientific">Hallerella succinigenes</name>
    <dbReference type="NCBI Taxonomy" id="1896222"/>
    <lineage>
        <taxon>Bacteria</taxon>
        <taxon>Pseudomonadati</taxon>
        <taxon>Fibrobacterota</taxon>
        <taxon>Fibrobacteria</taxon>
        <taxon>Fibrobacterales</taxon>
        <taxon>Fibrobacteraceae</taxon>
        <taxon>Hallerella</taxon>
    </lineage>
</organism>
<dbReference type="Proteomes" id="UP000231134">
    <property type="component" value="Unassembled WGS sequence"/>
</dbReference>
<sequence length="360" mass="40214">MSWSIPKPMESITNYNVMMLHGALGADKGIKEDNSLVEANRDTSFRGKGHIGKYDSENRLTYWLSKNAFEEPDSMRNVHDSYLYSWRSFTNPANSSKNNAVELGDRTWNKDKKFGGRRALVEEAQEVKAIITQEVVTDSGIRIDTTEKGQTALEIIRQNPDRYRQLASRYILIGHSMGGVVSREYVQGNFYNGDVDKIITLDSPHEGTGALNMIVAKNVSEDFGENIKKNILKSVPNTVSSAAFFSLVLTGDFGNLISGVVGLACYLALDEIGDAAATLASPQKYFSTDSLVHYVDPKKHGFQTIDSLNRRPYIADSLPMFRIMAGRNGMTFTDPQDHLAAFYYMGDRATCFCWQIHLLS</sequence>
<evidence type="ECO:0000313" key="2">
    <source>
        <dbReference type="EMBL" id="PJJ40305.1"/>
    </source>
</evidence>
<feature type="domain" description="GPI inositol-deacylase PGAP1-like alpha/beta" evidence="1">
    <location>
        <begin position="162"/>
        <end position="219"/>
    </location>
</feature>
<name>A0A2M9A3K4_9BACT</name>
<dbReference type="AlphaFoldDB" id="A0A2M9A3K4"/>
<gene>
    <name evidence="2" type="ORF">BGX16_0222</name>
</gene>
<protein>
    <submittedName>
        <fullName evidence="2">PGAP1-like protein</fullName>
    </submittedName>
</protein>
<dbReference type="Pfam" id="PF07819">
    <property type="entry name" value="PGAP1"/>
    <property type="match status" value="1"/>
</dbReference>
<dbReference type="EMBL" id="PGEX01000001">
    <property type="protein sequence ID" value="PJJ40305.1"/>
    <property type="molecule type" value="Genomic_DNA"/>
</dbReference>
<evidence type="ECO:0000259" key="1">
    <source>
        <dbReference type="Pfam" id="PF07819"/>
    </source>
</evidence>
<dbReference type="SUPFAM" id="SSF53474">
    <property type="entry name" value="alpha/beta-Hydrolases"/>
    <property type="match status" value="1"/>
</dbReference>
<dbReference type="InterPro" id="IPR029058">
    <property type="entry name" value="AB_hydrolase_fold"/>
</dbReference>
<comment type="caution">
    <text evidence="2">The sequence shown here is derived from an EMBL/GenBank/DDBJ whole genome shotgun (WGS) entry which is preliminary data.</text>
</comment>
<dbReference type="RefSeq" id="WP_198514830.1">
    <property type="nucleotide sequence ID" value="NZ_PGEX01000001.1"/>
</dbReference>
<proteinExistence type="predicted"/>
<reference evidence="2 3" key="1">
    <citation type="submission" date="2017-11" db="EMBL/GenBank/DDBJ databases">
        <title>Animal gut microbial communities from fecal samples from Wisconsin, USA.</title>
        <authorList>
            <person name="Neumann A."/>
        </authorList>
    </citation>
    <scope>NUCLEOTIDE SEQUENCE [LARGE SCALE GENOMIC DNA]</scope>
    <source>
        <strain evidence="2 3">UWS3</strain>
    </source>
</reference>
<dbReference type="Gene3D" id="3.40.50.1820">
    <property type="entry name" value="alpha/beta hydrolase"/>
    <property type="match status" value="1"/>
</dbReference>
<accession>A0A2M9A3K4</accession>
<evidence type="ECO:0000313" key="3">
    <source>
        <dbReference type="Proteomes" id="UP000231134"/>
    </source>
</evidence>
<keyword evidence="3" id="KW-1185">Reference proteome</keyword>